<name>A0A7J6NFT0_PEROL</name>
<reference evidence="3 4" key="1">
    <citation type="submission" date="2020-04" db="EMBL/GenBank/DDBJ databases">
        <title>Perkinsus olseni comparative genomics.</title>
        <authorList>
            <person name="Bogema D.R."/>
        </authorList>
    </citation>
    <scope>NUCLEOTIDE SEQUENCE [LARGE SCALE GENOMIC DNA]</scope>
    <source>
        <strain evidence="3">00978-12</strain>
    </source>
</reference>
<dbReference type="SUPFAM" id="SSF54495">
    <property type="entry name" value="UBC-like"/>
    <property type="match status" value="1"/>
</dbReference>
<feature type="compositionally biased region" description="Polar residues" evidence="1">
    <location>
        <begin position="13"/>
        <end position="28"/>
    </location>
</feature>
<feature type="domain" description="UBC core" evidence="2">
    <location>
        <begin position="522"/>
        <end position="672"/>
    </location>
</feature>
<feature type="region of interest" description="Disordered" evidence="1">
    <location>
        <begin position="1"/>
        <end position="29"/>
    </location>
</feature>
<sequence>MSLVLAPHRKTVVPSSASSGTLPPSTSIRIPDASKRRHWYEAFADKDQLNTRQEYEKRYELTPLPGRRASIDPKAAKVAPEQKVLERVPKLSPSEVPVTYVSLPKDYYLYKFKRHPITGRITLACDHPWTDFTLIDFKASATRRLGNPRLAAKGVTSPVDIKTLTISEIAFDPFYFKATVLPMRSWYFSSLMEQKHGEWSAQVGRKKALLRPPKQQDIFVQALKASLVDTPDKYTRGSHSAVMIMVPLLFTARLVSSSATYLALSVSLPILTPSMTSIFQFGADSPREGKQLLSVRAFKQQLPSSHWLPSSYRLQRLASAPLRVLMLVLCVIELIHMTDAASGLGNFEIAMIIVTILLLTVDLVLGDLMSLATTFGGDSRLEILAELPGRVFLCRRLGSHKGLPQGAKSKSQLVSSTVSSHVIGTKLAAKPPPDLCIVAYVEGALVELTPVEAEYLRKLSESCKIIIAKKAKGVPPIIRMLEESDEGGSDSSSGDDDDSSHKLERSKSAARIASQCAQSSVGAVRRMAAEAKHMQKHKIEGVSAYPASEGSMLQWLGFINGPVGTPYEGGSFTIDIDIPEDYPFKPPKMRFKPPIWHPNITGDGRGKICMDILKADYWSALLTLQTALLSLVSLLADPNTGDPLNVEASDELEHFPELFNAKAREWTLKHASGQGKVSRTTVPHHEDYNAYLQCDPTGQVLDEDEALDAAIKHSLRGP</sequence>
<dbReference type="AlphaFoldDB" id="A0A7J6NFT0"/>
<dbReference type="EMBL" id="JABANP010000409">
    <property type="protein sequence ID" value="KAF4682758.1"/>
    <property type="molecule type" value="Genomic_DNA"/>
</dbReference>
<dbReference type="InterPro" id="IPR050113">
    <property type="entry name" value="Ub_conjugating_enzyme"/>
</dbReference>
<accession>A0A7J6NFT0</accession>
<organism evidence="3 4">
    <name type="scientific">Perkinsus olseni</name>
    <name type="common">Perkinsus atlanticus</name>
    <dbReference type="NCBI Taxonomy" id="32597"/>
    <lineage>
        <taxon>Eukaryota</taxon>
        <taxon>Sar</taxon>
        <taxon>Alveolata</taxon>
        <taxon>Perkinsozoa</taxon>
        <taxon>Perkinsea</taxon>
        <taxon>Perkinsida</taxon>
        <taxon>Perkinsidae</taxon>
        <taxon>Perkinsus</taxon>
    </lineage>
</organism>
<dbReference type="InterPro" id="IPR000608">
    <property type="entry name" value="UBC"/>
</dbReference>
<dbReference type="Proteomes" id="UP000541610">
    <property type="component" value="Unassembled WGS sequence"/>
</dbReference>
<comment type="caution">
    <text evidence="3">The sequence shown here is derived from an EMBL/GenBank/DDBJ whole genome shotgun (WGS) entry which is preliminary data.</text>
</comment>
<evidence type="ECO:0000259" key="2">
    <source>
        <dbReference type="PROSITE" id="PS50127"/>
    </source>
</evidence>
<protein>
    <submittedName>
        <fullName evidence="3">Ubiquitin-conjugating enzyme E2 K</fullName>
    </submittedName>
</protein>
<feature type="region of interest" description="Disordered" evidence="1">
    <location>
        <begin position="483"/>
        <end position="509"/>
    </location>
</feature>
<dbReference type="Pfam" id="PF00179">
    <property type="entry name" value="UQ_con"/>
    <property type="match status" value="1"/>
</dbReference>
<evidence type="ECO:0000313" key="4">
    <source>
        <dbReference type="Proteomes" id="UP000541610"/>
    </source>
</evidence>
<feature type="compositionally biased region" description="Acidic residues" evidence="1">
    <location>
        <begin position="483"/>
        <end position="498"/>
    </location>
</feature>
<dbReference type="Gene3D" id="3.10.110.10">
    <property type="entry name" value="Ubiquitin Conjugating Enzyme"/>
    <property type="match status" value="1"/>
</dbReference>
<evidence type="ECO:0000313" key="3">
    <source>
        <dbReference type="EMBL" id="KAF4682758.1"/>
    </source>
</evidence>
<gene>
    <name evidence="3" type="primary">UBE2K_2</name>
    <name evidence="3" type="ORF">FOZ60_010102</name>
</gene>
<dbReference type="SMART" id="SM00212">
    <property type="entry name" value="UBCc"/>
    <property type="match status" value="1"/>
</dbReference>
<proteinExistence type="predicted"/>
<evidence type="ECO:0000256" key="1">
    <source>
        <dbReference type="SAM" id="MobiDB-lite"/>
    </source>
</evidence>
<dbReference type="PANTHER" id="PTHR24067">
    <property type="entry name" value="UBIQUITIN-CONJUGATING ENZYME E2"/>
    <property type="match status" value="1"/>
</dbReference>
<dbReference type="PROSITE" id="PS50127">
    <property type="entry name" value="UBC_2"/>
    <property type="match status" value="1"/>
</dbReference>
<dbReference type="InterPro" id="IPR016135">
    <property type="entry name" value="UBQ-conjugating_enzyme/RWD"/>
</dbReference>
<dbReference type="OrthoDB" id="7851174at2759"/>